<feature type="compositionally biased region" description="Low complexity" evidence="1">
    <location>
        <begin position="321"/>
        <end position="350"/>
    </location>
</feature>
<protein>
    <submittedName>
        <fullName evidence="2">Uncharacterized protein</fullName>
    </submittedName>
</protein>
<evidence type="ECO:0000313" key="2">
    <source>
        <dbReference type="EMBL" id="KAI3429665.1"/>
    </source>
</evidence>
<accession>A0A9D4TMU7</accession>
<feature type="compositionally biased region" description="Polar residues" evidence="1">
    <location>
        <begin position="302"/>
        <end position="314"/>
    </location>
</feature>
<feature type="region of interest" description="Disordered" evidence="1">
    <location>
        <begin position="164"/>
        <end position="194"/>
    </location>
</feature>
<comment type="caution">
    <text evidence="2">The sequence shown here is derived from an EMBL/GenBank/DDBJ whole genome shotgun (WGS) entry which is preliminary data.</text>
</comment>
<evidence type="ECO:0000256" key="1">
    <source>
        <dbReference type="SAM" id="MobiDB-lite"/>
    </source>
</evidence>
<feature type="region of interest" description="Disordered" evidence="1">
    <location>
        <begin position="109"/>
        <end position="130"/>
    </location>
</feature>
<evidence type="ECO:0000313" key="3">
    <source>
        <dbReference type="Proteomes" id="UP001055712"/>
    </source>
</evidence>
<dbReference type="AlphaFoldDB" id="A0A9D4TMU7"/>
<reference evidence="2" key="2">
    <citation type="submission" date="2020-11" db="EMBL/GenBank/DDBJ databases">
        <authorList>
            <person name="Cecchin M."/>
            <person name="Marcolungo L."/>
            <person name="Rossato M."/>
            <person name="Girolomoni L."/>
            <person name="Cosentino E."/>
            <person name="Cuine S."/>
            <person name="Li-Beisson Y."/>
            <person name="Delledonne M."/>
            <person name="Ballottari M."/>
        </authorList>
    </citation>
    <scope>NUCLEOTIDE SEQUENCE</scope>
    <source>
        <strain evidence="2">211/11P</strain>
        <tissue evidence="2">Whole cell</tissue>
    </source>
</reference>
<name>A0A9D4TMU7_CHLVU</name>
<proteinExistence type="predicted"/>
<sequence length="616" mass="65156">MNDSAVGCPLTTSLPHSWGEHSGPGSQLPDIRAYKLGKKRWSYNQVELVLGEAKGGARTASVRQVVHAEGTKFHQAHQDSAVAFHVELESGAKLQAQIFLCYDRPPSKARSDSGSGGSASSSDSGPAAVAGSDHHAWHLVTRKDCCKKCEGRVLRSIQRFGRQGKRCRNGDAKPAAAPEGDAAGSSVSATPVSSKKDPKFMYLSLDEACTHVDASAFRLVAGIYNRQGTRLLATSVSPPIRVLANNDVPTGAARIKLEAHLPADWEGWSPQAPRPASSRPLTTSRPRKPSTQSARPKPIKTESANVTSGTTMLSSLPLRANPVPSLSVNPSSKEVFPQRPARRQAVQQQQFSELSSFDAWQLPASSLASKLPQPARSREASGHLVSGGSLHSPAAGAIDYSIEGSTTLTSFPTAAPHGCPEPPNHWLAPAGLAELASKAGSFVPAVDEAAQLEAGRQLNLLHQLKAGLLAASNQEASTGYDSVPAASPVPVAWTSVAPAVPHLAAPLNDGCSALAACWEQEVAHLQASSSLEASASFVMPRWQPTSHCPMPAVDSLLMDSFALGMPSSKHCDFGAANQDLEDQLHMMLPSHHDLPRIEMLDIDMVPLFPGDLIAGY</sequence>
<dbReference type="OrthoDB" id="515355at2759"/>
<dbReference type="EMBL" id="SIDB01000008">
    <property type="protein sequence ID" value="KAI3429665.1"/>
    <property type="molecule type" value="Genomic_DNA"/>
</dbReference>
<feature type="compositionally biased region" description="Low complexity" evidence="1">
    <location>
        <begin position="269"/>
        <end position="280"/>
    </location>
</feature>
<keyword evidence="3" id="KW-1185">Reference proteome</keyword>
<feature type="region of interest" description="Disordered" evidence="1">
    <location>
        <begin position="265"/>
        <end position="350"/>
    </location>
</feature>
<feature type="compositionally biased region" description="Polar residues" evidence="1">
    <location>
        <begin position="281"/>
        <end position="294"/>
    </location>
</feature>
<gene>
    <name evidence="2" type="ORF">D9Q98_005750</name>
</gene>
<feature type="compositionally biased region" description="Low complexity" evidence="1">
    <location>
        <begin position="118"/>
        <end position="130"/>
    </location>
</feature>
<organism evidence="2 3">
    <name type="scientific">Chlorella vulgaris</name>
    <name type="common">Green alga</name>
    <dbReference type="NCBI Taxonomy" id="3077"/>
    <lineage>
        <taxon>Eukaryota</taxon>
        <taxon>Viridiplantae</taxon>
        <taxon>Chlorophyta</taxon>
        <taxon>core chlorophytes</taxon>
        <taxon>Trebouxiophyceae</taxon>
        <taxon>Chlorellales</taxon>
        <taxon>Chlorellaceae</taxon>
        <taxon>Chlorella clade</taxon>
        <taxon>Chlorella</taxon>
    </lineage>
</organism>
<feature type="compositionally biased region" description="Low complexity" evidence="1">
    <location>
        <begin position="172"/>
        <end position="184"/>
    </location>
</feature>
<reference evidence="2" key="1">
    <citation type="journal article" date="2019" name="Plant J.">
        <title>Chlorella vulgaris genome assembly and annotation reveals the molecular basis for metabolic acclimation to high light conditions.</title>
        <authorList>
            <person name="Cecchin M."/>
            <person name="Marcolungo L."/>
            <person name="Rossato M."/>
            <person name="Girolomoni L."/>
            <person name="Cosentino E."/>
            <person name="Cuine S."/>
            <person name="Li-Beisson Y."/>
            <person name="Delledonne M."/>
            <person name="Ballottari M."/>
        </authorList>
    </citation>
    <scope>NUCLEOTIDE SEQUENCE</scope>
    <source>
        <strain evidence="2">211/11P</strain>
    </source>
</reference>
<dbReference type="Proteomes" id="UP001055712">
    <property type="component" value="Unassembled WGS sequence"/>
</dbReference>